<sequence length="126" mass="13054">MRSSHIATISYVAALAEACTQCVHPGNFTGAVSLYWNTTKICVETLPNIAASIPASFWTPHDEAPCAMAITVTNPNTGKNVVATVVSQETDAVGDAIQLTTAGLAALAPDADPNHAPATVDWTFNG</sequence>
<dbReference type="Proteomes" id="UP000193689">
    <property type="component" value="Unassembled WGS sequence"/>
</dbReference>
<dbReference type="EMBL" id="MCFJ01000018">
    <property type="protein sequence ID" value="ORY57865.1"/>
    <property type="molecule type" value="Genomic_DNA"/>
</dbReference>
<evidence type="ECO:0000313" key="1">
    <source>
        <dbReference type="EMBL" id="ORY57865.1"/>
    </source>
</evidence>
<reference evidence="1 2" key="1">
    <citation type="submission" date="2016-07" db="EMBL/GenBank/DDBJ databases">
        <title>Pervasive Adenine N6-methylation of Active Genes in Fungi.</title>
        <authorList>
            <consortium name="DOE Joint Genome Institute"/>
            <person name="Mondo S.J."/>
            <person name="Dannebaum R.O."/>
            <person name="Kuo R.C."/>
            <person name="Labutti K."/>
            <person name="Haridas S."/>
            <person name="Kuo A."/>
            <person name="Salamov A."/>
            <person name="Ahrendt S.R."/>
            <person name="Lipzen A."/>
            <person name="Sullivan W."/>
            <person name="Andreopoulos W.B."/>
            <person name="Clum A."/>
            <person name="Lindquist E."/>
            <person name="Daum C."/>
            <person name="Ramamoorthy G.K."/>
            <person name="Gryganskyi A."/>
            <person name="Culley D."/>
            <person name="Magnuson J.K."/>
            <person name="James T.Y."/>
            <person name="O'Malley M.A."/>
            <person name="Stajich J.E."/>
            <person name="Spatafora J.W."/>
            <person name="Visel A."/>
            <person name="Grigoriev I.V."/>
        </authorList>
    </citation>
    <scope>NUCLEOTIDE SEQUENCE [LARGE SCALE GENOMIC DNA]</scope>
    <source>
        <strain evidence="1 2">CBS 129021</strain>
    </source>
</reference>
<dbReference type="AlphaFoldDB" id="A0A1Y2DGP4"/>
<gene>
    <name evidence="1" type="ORF">BCR38DRAFT_478154</name>
</gene>
<dbReference type="RefSeq" id="XP_040710994.1">
    <property type="nucleotide sequence ID" value="XM_040863097.1"/>
</dbReference>
<accession>A0A1Y2DGP4</accession>
<evidence type="ECO:0000313" key="2">
    <source>
        <dbReference type="Proteomes" id="UP000193689"/>
    </source>
</evidence>
<comment type="caution">
    <text evidence="1">The sequence shown here is derived from an EMBL/GenBank/DDBJ whole genome shotgun (WGS) entry which is preliminary data.</text>
</comment>
<organism evidence="1 2">
    <name type="scientific">Pseudomassariella vexata</name>
    <dbReference type="NCBI Taxonomy" id="1141098"/>
    <lineage>
        <taxon>Eukaryota</taxon>
        <taxon>Fungi</taxon>
        <taxon>Dikarya</taxon>
        <taxon>Ascomycota</taxon>
        <taxon>Pezizomycotina</taxon>
        <taxon>Sordariomycetes</taxon>
        <taxon>Xylariomycetidae</taxon>
        <taxon>Amphisphaeriales</taxon>
        <taxon>Pseudomassariaceae</taxon>
        <taxon>Pseudomassariella</taxon>
    </lineage>
</organism>
<name>A0A1Y2DGP4_9PEZI</name>
<keyword evidence="2" id="KW-1185">Reference proteome</keyword>
<dbReference type="OrthoDB" id="4766641at2759"/>
<proteinExistence type="predicted"/>
<dbReference type="InParanoid" id="A0A1Y2DGP4"/>
<dbReference type="GeneID" id="63779309"/>
<protein>
    <submittedName>
        <fullName evidence="1">Uncharacterized protein</fullName>
    </submittedName>
</protein>